<dbReference type="InterPro" id="IPR036324">
    <property type="entry name" value="Mn/Fe_SOD_N_sf"/>
</dbReference>
<dbReference type="InterPro" id="IPR019833">
    <property type="entry name" value="Mn/Fe_SOD_BS"/>
</dbReference>
<comment type="catalytic activity">
    <reaction evidence="6">
        <text>2 superoxide + 2 H(+) = H2O2 + O2</text>
        <dbReference type="Rhea" id="RHEA:20696"/>
        <dbReference type="ChEBI" id="CHEBI:15378"/>
        <dbReference type="ChEBI" id="CHEBI:15379"/>
        <dbReference type="ChEBI" id="CHEBI:16240"/>
        <dbReference type="ChEBI" id="CHEBI:18421"/>
        <dbReference type="EC" id="1.15.1.1"/>
    </reaction>
</comment>
<dbReference type="PRINTS" id="PR01703">
    <property type="entry name" value="MNSODISMTASE"/>
</dbReference>
<evidence type="ECO:0000256" key="4">
    <source>
        <dbReference type="ARBA" id="ARBA00023002"/>
    </source>
</evidence>
<dbReference type="FunFam" id="3.55.40.20:FF:000004">
    <property type="entry name" value="Superoxide dismutase [Fe]"/>
    <property type="match status" value="1"/>
</dbReference>
<dbReference type="PANTHER" id="PTHR43595">
    <property type="entry name" value="37S RIBOSOMAL PROTEIN S26, MITOCHONDRIAL"/>
    <property type="match status" value="1"/>
</dbReference>
<dbReference type="FunFam" id="1.10.287.990:FF:000001">
    <property type="entry name" value="Superoxide dismutase"/>
    <property type="match status" value="1"/>
</dbReference>
<proteinExistence type="inferred from homology"/>
<comment type="function">
    <text evidence="6">Destroys radicals which are normally produced within the cells and which are toxic to biological systems.</text>
</comment>
<feature type="binding site" evidence="5">
    <location>
        <position position="166"/>
    </location>
    <ligand>
        <name>Mn(2+)</name>
        <dbReference type="ChEBI" id="CHEBI:29035"/>
    </ligand>
</feature>
<evidence type="ECO:0000256" key="1">
    <source>
        <dbReference type="ARBA" id="ARBA00008714"/>
    </source>
</evidence>
<dbReference type="InterPro" id="IPR019832">
    <property type="entry name" value="Mn/Fe_SOD_C"/>
</dbReference>
<evidence type="ECO:0000313" key="10">
    <source>
        <dbReference type="Proteomes" id="UP000177078"/>
    </source>
</evidence>
<evidence type="ECO:0000256" key="2">
    <source>
        <dbReference type="ARBA" id="ARBA00012682"/>
    </source>
</evidence>
<dbReference type="Pfam" id="PF02777">
    <property type="entry name" value="Sod_Fe_C"/>
    <property type="match status" value="1"/>
</dbReference>
<dbReference type="InterPro" id="IPR019831">
    <property type="entry name" value="Mn/Fe_SOD_N"/>
</dbReference>
<dbReference type="Gene3D" id="3.55.40.20">
    <property type="entry name" value="Iron/manganese superoxide dismutase, C-terminal domain"/>
    <property type="match status" value="1"/>
</dbReference>
<dbReference type="GO" id="GO:0005737">
    <property type="term" value="C:cytoplasm"/>
    <property type="evidence" value="ECO:0007669"/>
    <property type="project" value="TreeGrafter"/>
</dbReference>
<dbReference type="STRING" id="1802457.A3F15_00065"/>
<evidence type="ECO:0000256" key="6">
    <source>
        <dbReference type="RuleBase" id="RU000414"/>
    </source>
</evidence>
<dbReference type="Proteomes" id="UP000177078">
    <property type="component" value="Unassembled WGS sequence"/>
</dbReference>
<dbReference type="PIRSF" id="PIRSF000349">
    <property type="entry name" value="SODismutase"/>
    <property type="match status" value="1"/>
</dbReference>
<dbReference type="SUPFAM" id="SSF54719">
    <property type="entry name" value="Fe,Mn superoxide dismutase (SOD), C-terminal domain"/>
    <property type="match status" value="1"/>
</dbReference>
<reference evidence="9 10" key="1">
    <citation type="journal article" date="2016" name="Nat. Commun.">
        <title>Thousands of microbial genomes shed light on interconnected biogeochemical processes in an aquifer system.</title>
        <authorList>
            <person name="Anantharaman K."/>
            <person name="Brown C.T."/>
            <person name="Hug L.A."/>
            <person name="Sharon I."/>
            <person name="Castelle C.J."/>
            <person name="Probst A.J."/>
            <person name="Thomas B.C."/>
            <person name="Singh A."/>
            <person name="Wilkins M.J."/>
            <person name="Karaoz U."/>
            <person name="Brodie E.L."/>
            <person name="Williams K.H."/>
            <person name="Hubbard S.S."/>
            <person name="Banfield J.F."/>
        </authorList>
    </citation>
    <scope>NUCLEOTIDE SEQUENCE [LARGE SCALE GENOMIC DNA]</scope>
</reference>
<dbReference type="AlphaFoldDB" id="A0A1G2RFT6"/>
<feature type="binding site" evidence="5">
    <location>
        <position position="84"/>
    </location>
    <ligand>
        <name>Mn(2+)</name>
        <dbReference type="ChEBI" id="CHEBI:29035"/>
    </ligand>
</feature>
<evidence type="ECO:0000256" key="5">
    <source>
        <dbReference type="PIRSR" id="PIRSR000349-1"/>
    </source>
</evidence>
<sequence length="205" mass="23852">MKYQLPSLDYSYDALEPYIDKQTMEIHHTKHHQAYIDKLNAVLEKYPELQEKNLEDLMKELNNLTIDEKDKAAIKNHGGGHLNHSLFWNIMGPGSSGEPIGKLADALKNTFGDFQKFKGEFINSGLTRFGSGWAWLIANNKKLEIYSTPNQDSPLMEGKIPLLGVDVWEHSYYILYAWRRNEYLENWWNVVNWQQVEKNYDSVLG</sequence>
<dbReference type="InterPro" id="IPR001189">
    <property type="entry name" value="Mn/Fe_SOD"/>
</dbReference>
<dbReference type="Pfam" id="PF00081">
    <property type="entry name" value="Sod_Fe_N"/>
    <property type="match status" value="1"/>
</dbReference>
<dbReference type="EMBL" id="MHUC01000002">
    <property type="protein sequence ID" value="OHA71388.1"/>
    <property type="molecule type" value="Genomic_DNA"/>
</dbReference>
<keyword evidence="4 6" id="KW-0560">Oxidoreductase</keyword>
<dbReference type="EC" id="1.15.1.1" evidence="2 6"/>
<comment type="similarity">
    <text evidence="1 6">Belongs to the iron/manganese superoxide dismutase family.</text>
</comment>
<feature type="domain" description="Manganese/iron superoxide dismutase C-terminal" evidence="8">
    <location>
        <begin position="100"/>
        <end position="199"/>
    </location>
</feature>
<evidence type="ECO:0000259" key="8">
    <source>
        <dbReference type="Pfam" id="PF02777"/>
    </source>
</evidence>
<comment type="caution">
    <text evidence="9">The sequence shown here is derived from an EMBL/GenBank/DDBJ whole genome shotgun (WGS) entry which is preliminary data.</text>
</comment>
<dbReference type="PANTHER" id="PTHR43595:SF2">
    <property type="entry name" value="SMALL RIBOSOMAL SUBUNIT PROTEIN MS42"/>
    <property type="match status" value="1"/>
</dbReference>
<accession>A0A1G2RFT6</accession>
<name>A0A1G2RFT6_9BACT</name>
<feature type="binding site" evidence="5">
    <location>
        <position position="170"/>
    </location>
    <ligand>
        <name>Mn(2+)</name>
        <dbReference type="ChEBI" id="CHEBI:29035"/>
    </ligand>
</feature>
<dbReference type="Gene3D" id="1.10.287.990">
    <property type="entry name" value="Fe,Mn superoxide dismutase (SOD) domain"/>
    <property type="match status" value="1"/>
</dbReference>
<evidence type="ECO:0000259" key="7">
    <source>
        <dbReference type="Pfam" id="PF00081"/>
    </source>
</evidence>
<dbReference type="SUPFAM" id="SSF46609">
    <property type="entry name" value="Fe,Mn superoxide dismutase (SOD), N-terminal domain"/>
    <property type="match status" value="1"/>
</dbReference>
<protein>
    <recommendedName>
        <fullName evidence="2 6">Superoxide dismutase</fullName>
        <ecNumber evidence="2 6">1.15.1.1</ecNumber>
    </recommendedName>
</protein>
<feature type="domain" description="Manganese/iron superoxide dismutase N-terminal" evidence="7">
    <location>
        <begin position="2"/>
        <end position="91"/>
    </location>
</feature>
<dbReference type="GO" id="GO:0046872">
    <property type="term" value="F:metal ion binding"/>
    <property type="evidence" value="ECO:0007669"/>
    <property type="project" value="UniProtKB-KW"/>
</dbReference>
<feature type="binding site" evidence="5">
    <location>
        <position position="27"/>
    </location>
    <ligand>
        <name>Mn(2+)</name>
        <dbReference type="ChEBI" id="CHEBI:29035"/>
    </ligand>
</feature>
<dbReference type="InterPro" id="IPR036314">
    <property type="entry name" value="SOD_C_sf"/>
</dbReference>
<organism evidence="9 10">
    <name type="scientific">Candidatus Wildermuthbacteria bacterium RIFCSPHIGHO2_12_FULL_40_12</name>
    <dbReference type="NCBI Taxonomy" id="1802457"/>
    <lineage>
        <taxon>Bacteria</taxon>
        <taxon>Candidatus Wildermuthiibacteriota</taxon>
    </lineage>
</organism>
<evidence type="ECO:0000313" key="9">
    <source>
        <dbReference type="EMBL" id="OHA71388.1"/>
    </source>
</evidence>
<dbReference type="GO" id="GO:0004784">
    <property type="term" value="F:superoxide dismutase activity"/>
    <property type="evidence" value="ECO:0007669"/>
    <property type="project" value="UniProtKB-EC"/>
</dbReference>
<dbReference type="PROSITE" id="PS00088">
    <property type="entry name" value="SOD_MN"/>
    <property type="match status" value="1"/>
</dbReference>
<evidence type="ECO:0000256" key="3">
    <source>
        <dbReference type="ARBA" id="ARBA00022723"/>
    </source>
</evidence>
<keyword evidence="3 5" id="KW-0479">Metal-binding</keyword>
<gene>
    <name evidence="9" type="ORF">A3F15_00065</name>
</gene>